<dbReference type="NCBIfam" id="TIGR00254">
    <property type="entry name" value="GGDEF"/>
    <property type="match status" value="1"/>
</dbReference>
<proteinExistence type="predicted"/>
<dbReference type="RefSeq" id="WP_123400773.1">
    <property type="nucleotide sequence ID" value="NZ_RJVI01000001.1"/>
</dbReference>
<dbReference type="Pfam" id="PF03924">
    <property type="entry name" value="CHASE"/>
    <property type="match status" value="1"/>
</dbReference>
<evidence type="ECO:0000313" key="13">
    <source>
        <dbReference type="Proteomes" id="UP000276634"/>
    </source>
</evidence>
<evidence type="ECO:0000256" key="1">
    <source>
        <dbReference type="ARBA" id="ARBA00001946"/>
    </source>
</evidence>
<dbReference type="EMBL" id="RJVI01000001">
    <property type="protein sequence ID" value="ROR35136.1"/>
    <property type="molecule type" value="Genomic_DNA"/>
</dbReference>
<dbReference type="SMART" id="SM00267">
    <property type="entry name" value="GGDEF"/>
    <property type="match status" value="1"/>
</dbReference>
<dbReference type="CDD" id="cd01949">
    <property type="entry name" value="GGDEF"/>
    <property type="match status" value="1"/>
</dbReference>
<dbReference type="SUPFAM" id="SSF141868">
    <property type="entry name" value="EAL domain-like"/>
    <property type="match status" value="1"/>
</dbReference>
<keyword evidence="4 6" id="KW-1133">Transmembrane helix</keyword>
<protein>
    <submittedName>
        <fullName evidence="12">PAS domain S-box-containing protein/diguanylate cyclase (GGDEF)-like protein</fullName>
    </submittedName>
</protein>
<comment type="caution">
    <text evidence="12">The sequence shown here is derived from an EMBL/GenBank/DDBJ whole genome shotgun (WGS) entry which is preliminary data.</text>
</comment>
<dbReference type="SMART" id="SM00091">
    <property type="entry name" value="PAS"/>
    <property type="match status" value="2"/>
</dbReference>
<evidence type="ECO:0000256" key="5">
    <source>
        <dbReference type="ARBA" id="ARBA00023136"/>
    </source>
</evidence>
<dbReference type="GO" id="GO:0003824">
    <property type="term" value="F:catalytic activity"/>
    <property type="evidence" value="ECO:0007669"/>
    <property type="project" value="UniProtKB-ARBA"/>
</dbReference>
<dbReference type="InterPro" id="IPR035965">
    <property type="entry name" value="PAS-like_dom_sf"/>
</dbReference>
<dbReference type="InterPro" id="IPR000160">
    <property type="entry name" value="GGDEF_dom"/>
</dbReference>
<evidence type="ECO:0000259" key="10">
    <source>
        <dbReference type="PROSITE" id="PS50883"/>
    </source>
</evidence>
<dbReference type="Gene3D" id="3.30.70.270">
    <property type="match status" value="1"/>
</dbReference>
<dbReference type="Pfam" id="PF00990">
    <property type="entry name" value="GGDEF"/>
    <property type="match status" value="1"/>
</dbReference>
<dbReference type="InterPro" id="IPR003018">
    <property type="entry name" value="GAF"/>
</dbReference>
<dbReference type="SMART" id="SM00086">
    <property type="entry name" value="PAC"/>
    <property type="match status" value="2"/>
</dbReference>
<feature type="domain" description="PAS" evidence="7">
    <location>
        <begin position="311"/>
        <end position="357"/>
    </location>
</feature>
<dbReference type="NCBIfam" id="TIGR00229">
    <property type="entry name" value="sensory_box"/>
    <property type="match status" value="2"/>
</dbReference>
<evidence type="ECO:0000256" key="3">
    <source>
        <dbReference type="ARBA" id="ARBA00022692"/>
    </source>
</evidence>
<feature type="domain" description="PAS" evidence="7">
    <location>
        <begin position="591"/>
        <end position="642"/>
    </location>
</feature>
<feature type="domain" description="PAC" evidence="8">
    <location>
        <begin position="657"/>
        <end position="709"/>
    </location>
</feature>
<accession>A0A3N1Y8K5</accession>
<evidence type="ECO:0000259" key="11">
    <source>
        <dbReference type="PROSITE" id="PS50887"/>
    </source>
</evidence>
<dbReference type="OrthoDB" id="9812260at2"/>
<dbReference type="AlphaFoldDB" id="A0A3N1Y8K5"/>
<evidence type="ECO:0000256" key="6">
    <source>
        <dbReference type="SAM" id="Phobius"/>
    </source>
</evidence>
<evidence type="ECO:0000259" key="7">
    <source>
        <dbReference type="PROSITE" id="PS50112"/>
    </source>
</evidence>
<evidence type="ECO:0000259" key="8">
    <source>
        <dbReference type="PROSITE" id="PS50113"/>
    </source>
</evidence>
<dbReference type="Pfam" id="PF08448">
    <property type="entry name" value="PAS_4"/>
    <property type="match status" value="1"/>
</dbReference>
<dbReference type="InterPro" id="IPR013656">
    <property type="entry name" value="PAS_4"/>
</dbReference>
<evidence type="ECO:0000256" key="4">
    <source>
        <dbReference type="ARBA" id="ARBA00022989"/>
    </source>
</evidence>
<dbReference type="Pfam" id="PF00563">
    <property type="entry name" value="EAL"/>
    <property type="match status" value="1"/>
</dbReference>
<feature type="transmembrane region" description="Helical" evidence="6">
    <location>
        <begin position="267"/>
        <end position="290"/>
    </location>
</feature>
<feature type="domain" description="CHASE" evidence="9">
    <location>
        <begin position="111"/>
        <end position="250"/>
    </location>
</feature>
<dbReference type="GO" id="GO:0016020">
    <property type="term" value="C:membrane"/>
    <property type="evidence" value="ECO:0007669"/>
    <property type="project" value="UniProtKB-SubCell"/>
</dbReference>
<dbReference type="PROSITE" id="PS50883">
    <property type="entry name" value="EAL"/>
    <property type="match status" value="1"/>
</dbReference>
<dbReference type="SUPFAM" id="SSF55785">
    <property type="entry name" value="PYP-like sensor domain (PAS domain)"/>
    <property type="match status" value="2"/>
</dbReference>
<dbReference type="Gene3D" id="3.20.20.450">
    <property type="entry name" value="EAL domain"/>
    <property type="match status" value="1"/>
</dbReference>
<dbReference type="InterPro" id="IPR000014">
    <property type="entry name" value="PAS"/>
</dbReference>
<evidence type="ECO:0000256" key="2">
    <source>
        <dbReference type="ARBA" id="ARBA00004370"/>
    </source>
</evidence>
<dbReference type="Gene3D" id="3.30.450.40">
    <property type="match status" value="1"/>
</dbReference>
<evidence type="ECO:0000313" key="12">
    <source>
        <dbReference type="EMBL" id="ROR35136.1"/>
    </source>
</evidence>
<dbReference type="PROSITE" id="PS50112">
    <property type="entry name" value="PAS"/>
    <property type="match status" value="2"/>
</dbReference>
<dbReference type="InterPro" id="IPR001610">
    <property type="entry name" value="PAC"/>
</dbReference>
<dbReference type="PANTHER" id="PTHR44757">
    <property type="entry name" value="DIGUANYLATE CYCLASE DGCP"/>
    <property type="match status" value="1"/>
</dbReference>
<dbReference type="GO" id="GO:0007165">
    <property type="term" value="P:signal transduction"/>
    <property type="evidence" value="ECO:0007669"/>
    <property type="project" value="UniProtKB-ARBA"/>
</dbReference>
<feature type="domain" description="PAC" evidence="8">
    <location>
        <begin position="378"/>
        <end position="430"/>
    </location>
</feature>
<dbReference type="Proteomes" id="UP000276634">
    <property type="component" value="Unassembled WGS sequence"/>
</dbReference>
<comment type="subcellular location">
    <subcellularLocation>
        <location evidence="2">Membrane</location>
    </subcellularLocation>
</comment>
<dbReference type="CDD" id="cd00130">
    <property type="entry name" value="PAS"/>
    <property type="match status" value="2"/>
</dbReference>
<dbReference type="SMART" id="SM01079">
    <property type="entry name" value="CHASE"/>
    <property type="match status" value="1"/>
</dbReference>
<dbReference type="InterPro" id="IPR035919">
    <property type="entry name" value="EAL_sf"/>
</dbReference>
<keyword evidence="5 6" id="KW-0472">Membrane</keyword>
<keyword evidence="3 6" id="KW-0812">Transmembrane</keyword>
<name>A0A3N1Y8K5_9GAMM</name>
<dbReference type="SUPFAM" id="SSF55781">
    <property type="entry name" value="GAF domain-like"/>
    <property type="match status" value="1"/>
</dbReference>
<feature type="transmembrane region" description="Helical" evidence="6">
    <location>
        <begin position="12"/>
        <end position="32"/>
    </location>
</feature>
<dbReference type="PANTHER" id="PTHR44757:SF2">
    <property type="entry name" value="BIOFILM ARCHITECTURE MAINTENANCE PROTEIN MBAA"/>
    <property type="match status" value="1"/>
</dbReference>
<gene>
    <name evidence="12" type="ORF">EDC57_1053</name>
</gene>
<dbReference type="Gene3D" id="3.30.450.20">
    <property type="entry name" value="PAS domain"/>
    <property type="match status" value="2"/>
</dbReference>
<dbReference type="InterPro" id="IPR029016">
    <property type="entry name" value="GAF-like_dom_sf"/>
</dbReference>
<dbReference type="FunFam" id="3.30.70.270:FF:000001">
    <property type="entry name" value="Diguanylate cyclase domain protein"/>
    <property type="match status" value="1"/>
</dbReference>
<feature type="domain" description="EAL" evidence="10">
    <location>
        <begin position="883"/>
        <end position="1136"/>
    </location>
</feature>
<feature type="domain" description="GGDEF" evidence="11">
    <location>
        <begin position="741"/>
        <end position="874"/>
    </location>
</feature>
<dbReference type="PROSITE" id="PS50839">
    <property type="entry name" value="CHASE"/>
    <property type="match status" value="1"/>
</dbReference>
<dbReference type="Gene3D" id="3.30.450.350">
    <property type="entry name" value="CHASE domain"/>
    <property type="match status" value="1"/>
</dbReference>
<dbReference type="InterPro" id="IPR043128">
    <property type="entry name" value="Rev_trsase/Diguanyl_cyclase"/>
</dbReference>
<dbReference type="CDD" id="cd01948">
    <property type="entry name" value="EAL"/>
    <property type="match status" value="1"/>
</dbReference>
<dbReference type="InterPro" id="IPR029787">
    <property type="entry name" value="Nucleotide_cyclase"/>
</dbReference>
<dbReference type="InterPro" id="IPR042240">
    <property type="entry name" value="CHASE_sf"/>
</dbReference>
<dbReference type="Pfam" id="PF13426">
    <property type="entry name" value="PAS_9"/>
    <property type="match status" value="1"/>
</dbReference>
<dbReference type="SMART" id="SM00065">
    <property type="entry name" value="GAF"/>
    <property type="match status" value="1"/>
</dbReference>
<dbReference type="InterPro" id="IPR052155">
    <property type="entry name" value="Biofilm_reg_signaling"/>
</dbReference>
<dbReference type="InterPro" id="IPR001633">
    <property type="entry name" value="EAL_dom"/>
</dbReference>
<dbReference type="PROSITE" id="PS50113">
    <property type="entry name" value="PAC"/>
    <property type="match status" value="2"/>
</dbReference>
<evidence type="ECO:0000259" key="9">
    <source>
        <dbReference type="PROSITE" id="PS50839"/>
    </source>
</evidence>
<comment type="cofactor">
    <cofactor evidence="1">
        <name>Mg(2+)</name>
        <dbReference type="ChEBI" id="CHEBI:18420"/>
    </cofactor>
</comment>
<dbReference type="PROSITE" id="PS50887">
    <property type="entry name" value="GGDEF"/>
    <property type="match status" value="1"/>
</dbReference>
<dbReference type="InterPro" id="IPR000700">
    <property type="entry name" value="PAS-assoc_C"/>
</dbReference>
<organism evidence="12 13">
    <name type="scientific">Inmirania thermothiophila</name>
    <dbReference type="NCBI Taxonomy" id="1750597"/>
    <lineage>
        <taxon>Bacteria</taxon>
        <taxon>Pseudomonadati</taxon>
        <taxon>Pseudomonadota</taxon>
        <taxon>Gammaproteobacteria</taxon>
        <taxon>Chromatiales</taxon>
        <taxon>Ectothiorhodospiraceae</taxon>
        <taxon>Inmirania</taxon>
    </lineage>
</organism>
<keyword evidence="13" id="KW-1185">Reference proteome</keyword>
<dbReference type="SMART" id="SM00052">
    <property type="entry name" value="EAL"/>
    <property type="match status" value="1"/>
</dbReference>
<dbReference type="InterPro" id="IPR006189">
    <property type="entry name" value="CHASE_dom"/>
</dbReference>
<dbReference type="SUPFAM" id="SSF55073">
    <property type="entry name" value="Nucleotide cyclase"/>
    <property type="match status" value="1"/>
</dbReference>
<dbReference type="Pfam" id="PF01590">
    <property type="entry name" value="GAF"/>
    <property type="match status" value="1"/>
</dbReference>
<reference evidence="12 13" key="1">
    <citation type="submission" date="2018-11" db="EMBL/GenBank/DDBJ databases">
        <title>Genomic Encyclopedia of Type Strains, Phase IV (KMG-IV): sequencing the most valuable type-strain genomes for metagenomic binning, comparative biology and taxonomic classification.</title>
        <authorList>
            <person name="Goeker M."/>
        </authorList>
    </citation>
    <scope>NUCLEOTIDE SEQUENCE [LARGE SCALE GENOMIC DNA]</scope>
    <source>
        <strain evidence="12 13">DSM 100275</strain>
    </source>
</reference>
<sequence>MDGARAGWRAWIAGGAAALAAAALVLAAAWRLERIEAEQARARARVAVWETASHLRVRLEQAVNERLHLATGLAAFVRAEPGLTPEAFRLYAAALHRIYPDVRSLQLAPGAVVRHVYPLAGNEAALGHDLLADPARREAAERAIREHSMVVAGPVQLRQGGVGIIARLPVYLPAAAGGERFWGFAIVLLDLEPVLRAGGLVPPPAGLMVALRGRDGLGARGEVFYGPPELFRRDAVRFEIALPHGSWQLAAAPAGGWPAARQERARFWLVAALLAAALGAAAGLLVAWPLRLRWRVGQATAAVEEQLLFQRALLEAVPLPVFHKGLDGRLLGGNAAAERLFGVGPGGLAGRRIAELLPQQAAECEATEEALLAAGEARAMPLRLPGPGGRGRELVVHKAPWRDHEGRLRGLIGVAVEVTRERRLERMLETAAVGFSGASGRAWHRCLVRYLREVLEADWVYVGELEEGGGEARIRAVAVAGSEGDGPLFAYPLRGAPCEQALAARRPVLIEDVTERFPGAILLRRLGVGTYAGEPLLDADGSPMGMLVVLHAGRPRDPEEVSWALRIFAPRAAGELVRARREEALRVGAAVFEASGEAIMVTDAEGRIRAVNPAFTRITGYSAEEAVGQTPAILKSGRHAEDFYRAMWEALEREGRWEGEIWNRRRNGEVFPEWLSIAAVRDAAGRTTEYVAVFADITRRKEDEARIWRQANYDALTGLPNRTLFFDRLARAVSTARRIGGRLAVLFVDLDRFKWVNDTLGHAAGDALLQEAARRLARCVRESDTVARLAGDEFTVVLAEIRRAADAERVARAILAELERPYVLEGQEVQISGSVGIAIFPEDGEDAETLLRHADAAMYRAKEAGRNAYGFFTPEMDAEAAERAAVEQALRAALAREELALVYQPVWDLAGEGLAGLEALLRWHHPERGLLAPEAFLAVAEEAGLLGPLTRWVLARLVRDAARWGEAGLAPLPVGVNLAARLLRDGALLHEVVEAAGRCAPAWRLAVEVREAAGEEGPRGAAARLGWLQAHGIGVILDDFGTGNASLTRLRSMPLEAVKVDGSLLREAAATPAAARVVEALVDLAHGLGLTVIAEQAEDEALVALARRLGFDRAQGFALAAPMELEALLRFASRGGEAGQAGR</sequence>